<protein>
    <submittedName>
        <fullName evidence="2">Flavodoxin</fullName>
    </submittedName>
</protein>
<dbReference type="GO" id="GO:0010181">
    <property type="term" value="F:FMN binding"/>
    <property type="evidence" value="ECO:0007669"/>
    <property type="project" value="InterPro"/>
</dbReference>
<dbReference type="GO" id="GO:0016651">
    <property type="term" value="F:oxidoreductase activity, acting on NAD(P)H"/>
    <property type="evidence" value="ECO:0007669"/>
    <property type="project" value="UniProtKB-ARBA"/>
</dbReference>
<accession>A0A6N4THQ7</accession>
<evidence type="ECO:0000313" key="2">
    <source>
        <dbReference type="EMBL" id="BBK22247.1"/>
    </source>
</evidence>
<reference evidence="3" key="1">
    <citation type="submission" date="2019-05" db="EMBL/GenBank/DDBJ databases">
        <title>Complete genome sequencing of Absiella argi strain JCM 30884.</title>
        <authorList>
            <person name="Sakamoto M."/>
            <person name="Murakami T."/>
            <person name="Mori H."/>
        </authorList>
    </citation>
    <scope>NUCLEOTIDE SEQUENCE [LARGE SCALE GENOMIC DNA]</scope>
    <source>
        <strain evidence="3">JCM 30884</strain>
    </source>
</reference>
<keyword evidence="3" id="KW-1185">Reference proteome</keyword>
<dbReference type="InterPro" id="IPR001226">
    <property type="entry name" value="Flavodoxin_CS"/>
</dbReference>
<dbReference type="RefSeq" id="WP_118277879.1">
    <property type="nucleotide sequence ID" value="NZ_AP019695.1"/>
</dbReference>
<feature type="domain" description="Flavodoxin-like" evidence="1">
    <location>
        <begin position="5"/>
        <end position="162"/>
    </location>
</feature>
<dbReference type="Proteomes" id="UP000464754">
    <property type="component" value="Chromosome"/>
</dbReference>
<gene>
    <name evidence="2" type="ORF">Aargi30884_11500</name>
</gene>
<dbReference type="Gene3D" id="3.40.50.360">
    <property type="match status" value="1"/>
</dbReference>
<sequence length="170" mass="19208">MRYAVIYSSNTGNTKKLAEVIAQELPKEDVVYFGEVNEAAKQADMIFAGFWTDKGCCSQDMMDFLGNLHGKQIALFGTCGFGGSQEYFNSILQRVSAFIEDDCTYVDGFMCQGKMPLGIRKRYENMLETSVDKNKVQQMIDNFDRASKHPNEDDFIQAKVFAQVILKSCK</sequence>
<dbReference type="NCBIfam" id="NF045594">
    <property type="entry name" value="flavodox_BilS"/>
    <property type="match status" value="1"/>
</dbReference>
<proteinExistence type="predicted"/>
<dbReference type="InterPro" id="IPR008254">
    <property type="entry name" value="Flavodoxin/NO_synth"/>
</dbReference>
<dbReference type="AlphaFoldDB" id="A0A6N4THQ7"/>
<evidence type="ECO:0000259" key="1">
    <source>
        <dbReference type="Pfam" id="PF12641"/>
    </source>
</evidence>
<dbReference type="EMBL" id="AP019695">
    <property type="protein sequence ID" value="BBK22247.1"/>
    <property type="molecule type" value="Genomic_DNA"/>
</dbReference>
<dbReference type="GO" id="GO:0009055">
    <property type="term" value="F:electron transfer activity"/>
    <property type="evidence" value="ECO:0007669"/>
    <property type="project" value="InterPro"/>
</dbReference>
<dbReference type="SUPFAM" id="SSF52218">
    <property type="entry name" value="Flavoproteins"/>
    <property type="match status" value="1"/>
</dbReference>
<dbReference type="InterPro" id="IPR054633">
    <property type="entry name" value="BilS"/>
</dbReference>
<dbReference type="PROSITE" id="PS00201">
    <property type="entry name" value="FLAVODOXIN"/>
    <property type="match status" value="1"/>
</dbReference>
<evidence type="ECO:0000313" key="3">
    <source>
        <dbReference type="Proteomes" id="UP000464754"/>
    </source>
</evidence>
<dbReference type="KEGG" id="aarg:Aargi30884_11500"/>
<organism evidence="2 3">
    <name type="scientific">Amedibacterium intestinale</name>
    <dbReference type="NCBI Taxonomy" id="2583452"/>
    <lineage>
        <taxon>Bacteria</taxon>
        <taxon>Bacillati</taxon>
        <taxon>Bacillota</taxon>
        <taxon>Erysipelotrichia</taxon>
        <taxon>Erysipelotrichales</taxon>
        <taxon>Erysipelotrichaceae</taxon>
        <taxon>Amedibacterium</taxon>
    </lineage>
</organism>
<dbReference type="Pfam" id="PF12641">
    <property type="entry name" value="Flavodoxin_3"/>
    <property type="match status" value="1"/>
</dbReference>
<dbReference type="InterPro" id="IPR029039">
    <property type="entry name" value="Flavoprotein-like_sf"/>
</dbReference>
<name>A0A6N4THQ7_9FIRM</name>